<protein>
    <submittedName>
        <fullName evidence="1">Uncharacterized protein</fullName>
    </submittedName>
</protein>
<gene>
    <name evidence="1" type="ORF">GAK29_01389</name>
</gene>
<dbReference type="AlphaFoldDB" id="A0A833PII6"/>
<proteinExistence type="predicted"/>
<sequence>MNALKVLRFAVDGIAVIANTQNHQIQHLLDNFSAYAYESEFERIMYFSATDLYVELKLDASHIQLLVNSWAGETYTQCNMSVELSEALVSESGVALILTEQDIDEAIWLEHLYAENMAELDVALTQIEQAAQLEQNSIQAYILRFLTEEDKQQFLADFGKSE</sequence>
<evidence type="ECO:0000313" key="2">
    <source>
        <dbReference type="Proteomes" id="UP000490535"/>
    </source>
</evidence>
<dbReference type="Proteomes" id="UP000490535">
    <property type="component" value="Unassembled WGS sequence"/>
</dbReference>
<accession>A0A833PII6</accession>
<comment type="caution">
    <text evidence="1">The sequence shown here is derived from an EMBL/GenBank/DDBJ whole genome shotgun (WGS) entry which is preliminary data.</text>
</comment>
<name>A0A833PII6_ACIBZ</name>
<reference evidence="2" key="1">
    <citation type="journal article" date="2020" name="MBio">
        <title>Horizontal gene transfer to a defensive symbiont with a reduced genome amongst a multipartite beetle microbiome.</title>
        <authorList>
            <person name="Waterworth S.C."/>
            <person name="Florez L.V."/>
            <person name="Rees E.R."/>
            <person name="Hertweck C."/>
            <person name="Kaltenpoth M."/>
            <person name="Kwan J.C."/>
        </authorList>
    </citation>
    <scope>NUCLEOTIDE SEQUENCE [LARGE SCALE GENOMIC DNA]</scope>
</reference>
<evidence type="ECO:0000313" key="1">
    <source>
        <dbReference type="EMBL" id="KAF1026252.1"/>
    </source>
</evidence>
<dbReference type="EMBL" id="WNDP01000026">
    <property type="protein sequence ID" value="KAF1026252.1"/>
    <property type="molecule type" value="Genomic_DNA"/>
</dbReference>
<organism evidence="1 2">
    <name type="scientific">Acinetobacter bereziniae</name>
    <name type="common">Acinetobacter genomosp. 10</name>
    <dbReference type="NCBI Taxonomy" id="106648"/>
    <lineage>
        <taxon>Bacteria</taxon>
        <taxon>Pseudomonadati</taxon>
        <taxon>Pseudomonadota</taxon>
        <taxon>Gammaproteobacteria</taxon>
        <taxon>Moraxellales</taxon>
        <taxon>Moraxellaceae</taxon>
        <taxon>Acinetobacter</taxon>
    </lineage>
</organism>